<dbReference type="EMBL" id="BPLR01017701">
    <property type="protein sequence ID" value="GIY93760.1"/>
    <property type="molecule type" value="Genomic_DNA"/>
</dbReference>
<reference evidence="1 2" key="1">
    <citation type="submission" date="2021-06" db="EMBL/GenBank/DDBJ databases">
        <title>Caerostris extrusa draft genome.</title>
        <authorList>
            <person name="Kono N."/>
            <person name="Arakawa K."/>
        </authorList>
    </citation>
    <scope>NUCLEOTIDE SEQUENCE [LARGE SCALE GENOMIC DNA]</scope>
</reference>
<gene>
    <name evidence="1" type="ORF">CEXT_424001</name>
</gene>
<comment type="caution">
    <text evidence="1">The sequence shown here is derived from an EMBL/GenBank/DDBJ whole genome shotgun (WGS) entry which is preliminary data.</text>
</comment>
<dbReference type="Proteomes" id="UP001054945">
    <property type="component" value="Unassembled WGS sequence"/>
</dbReference>
<name>A0AAV4XFE8_CAEEX</name>
<protein>
    <submittedName>
        <fullName evidence="1">Uncharacterized protein</fullName>
    </submittedName>
</protein>
<evidence type="ECO:0000313" key="2">
    <source>
        <dbReference type="Proteomes" id="UP001054945"/>
    </source>
</evidence>
<organism evidence="1 2">
    <name type="scientific">Caerostris extrusa</name>
    <name type="common">Bark spider</name>
    <name type="synonym">Caerostris bankana</name>
    <dbReference type="NCBI Taxonomy" id="172846"/>
    <lineage>
        <taxon>Eukaryota</taxon>
        <taxon>Metazoa</taxon>
        <taxon>Ecdysozoa</taxon>
        <taxon>Arthropoda</taxon>
        <taxon>Chelicerata</taxon>
        <taxon>Arachnida</taxon>
        <taxon>Araneae</taxon>
        <taxon>Araneomorphae</taxon>
        <taxon>Entelegynae</taxon>
        <taxon>Araneoidea</taxon>
        <taxon>Araneidae</taxon>
        <taxon>Caerostris</taxon>
    </lineage>
</organism>
<proteinExistence type="predicted"/>
<keyword evidence="2" id="KW-1185">Reference proteome</keyword>
<sequence>MLTEMEALDVISNAMVQCSVVHHFLLPEYYSVLRFRFLRILKDIISNILNIMVNRIYQPRYIDDVIPINVAFKLSTKSKGRMR</sequence>
<accession>A0AAV4XFE8</accession>
<dbReference type="AlphaFoldDB" id="A0AAV4XFE8"/>
<evidence type="ECO:0000313" key="1">
    <source>
        <dbReference type="EMBL" id="GIY93760.1"/>
    </source>
</evidence>